<comment type="similarity">
    <text evidence="3">Belongs to the HIPP family.</text>
</comment>
<name>A0A8T2SW34_CERRI</name>
<dbReference type="PROSITE" id="PS50846">
    <property type="entry name" value="HMA_2"/>
    <property type="match status" value="1"/>
</dbReference>
<dbReference type="InterPro" id="IPR036163">
    <property type="entry name" value="HMA_dom_sf"/>
</dbReference>
<evidence type="ECO:0000256" key="2">
    <source>
        <dbReference type="ARBA" id="ARBA00023289"/>
    </source>
</evidence>
<feature type="domain" description="HMA" evidence="5">
    <location>
        <begin position="17"/>
        <end position="80"/>
    </location>
</feature>
<proteinExistence type="inferred from homology"/>
<dbReference type="OMA" id="ANNCHIM"/>
<gene>
    <name evidence="6" type="ORF">KP509_17G073300</name>
</gene>
<evidence type="ECO:0000256" key="4">
    <source>
        <dbReference type="SAM" id="MobiDB-lite"/>
    </source>
</evidence>
<evidence type="ECO:0000256" key="3">
    <source>
        <dbReference type="ARBA" id="ARBA00024045"/>
    </source>
</evidence>
<dbReference type="EMBL" id="CM035422">
    <property type="protein sequence ID" value="KAH7373751.1"/>
    <property type="molecule type" value="Genomic_DNA"/>
</dbReference>
<dbReference type="InterPro" id="IPR006121">
    <property type="entry name" value="HMA_dom"/>
</dbReference>
<dbReference type="CDD" id="cd00371">
    <property type="entry name" value="HMA"/>
    <property type="match status" value="1"/>
</dbReference>
<dbReference type="Proteomes" id="UP000825935">
    <property type="component" value="Chromosome 17"/>
</dbReference>
<reference evidence="6" key="1">
    <citation type="submission" date="2021-08" db="EMBL/GenBank/DDBJ databases">
        <title>WGS assembly of Ceratopteris richardii.</title>
        <authorList>
            <person name="Marchant D.B."/>
            <person name="Chen G."/>
            <person name="Jenkins J."/>
            <person name="Shu S."/>
            <person name="Leebens-Mack J."/>
            <person name="Grimwood J."/>
            <person name="Schmutz J."/>
            <person name="Soltis P."/>
            <person name="Soltis D."/>
            <person name="Chen Z.-H."/>
        </authorList>
    </citation>
    <scope>NUCLEOTIDE SEQUENCE</scope>
    <source>
        <strain evidence="6">Whitten #5841</strain>
        <tissue evidence="6">Leaf</tissue>
    </source>
</reference>
<comment type="caution">
    <text evidence="6">The sequence shown here is derived from an EMBL/GenBank/DDBJ whole genome shotgun (WGS) entry which is preliminary data.</text>
</comment>
<keyword evidence="2" id="KW-0636">Prenylation</keyword>
<feature type="compositionally biased region" description="Basic and acidic residues" evidence="4">
    <location>
        <begin position="88"/>
        <end position="108"/>
    </location>
</feature>
<dbReference type="PANTHER" id="PTHR45868">
    <property type="entry name" value="HEAVY METAL-ASSOCIATED ISOPRENYLATED PLANT PROTEIN 33-RELATED"/>
    <property type="match status" value="1"/>
</dbReference>
<dbReference type="SUPFAM" id="SSF55008">
    <property type="entry name" value="HMA, heavy metal-associated domain"/>
    <property type="match status" value="1"/>
</dbReference>
<organism evidence="6 7">
    <name type="scientific">Ceratopteris richardii</name>
    <name type="common">Triangle waterfern</name>
    <dbReference type="NCBI Taxonomy" id="49495"/>
    <lineage>
        <taxon>Eukaryota</taxon>
        <taxon>Viridiplantae</taxon>
        <taxon>Streptophyta</taxon>
        <taxon>Embryophyta</taxon>
        <taxon>Tracheophyta</taxon>
        <taxon>Polypodiopsida</taxon>
        <taxon>Polypodiidae</taxon>
        <taxon>Polypodiales</taxon>
        <taxon>Pteridineae</taxon>
        <taxon>Pteridaceae</taxon>
        <taxon>Parkerioideae</taxon>
        <taxon>Ceratopteris</taxon>
    </lineage>
</organism>
<dbReference type="AlphaFoldDB" id="A0A8T2SW34"/>
<dbReference type="Gene3D" id="3.30.70.100">
    <property type="match status" value="1"/>
</dbReference>
<sequence length="189" mass="20295">MANNNKKPEGGKAQPKIETINLQVFIHCEACKKKVKRILHSVEGVRTVDIDGTLRKVTVTGTVDPCVLIKKLERSNKIARIFPSPAGKGKDQQKGVKGDNNEGKESKNEGNGTSEDSDKKENNENSGGSGKKKKGGGGPNPSNAQDENVNTINKNIATIGVQTGYLSMGSAEYATHMFSDENANNCHIM</sequence>
<evidence type="ECO:0000256" key="1">
    <source>
        <dbReference type="ARBA" id="ARBA00022723"/>
    </source>
</evidence>
<protein>
    <recommendedName>
        <fullName evidence="5">HMA domain-containing protein</fullName>
    </recommendedName>
</protein>
<dbReference type="GO" id="GO:0046872">
    <property type="term" value="F:metal ion binding"/>
    <property type="evidence" value="ECO:0007669"/>
    <property type="project" value="UniProtKB-KW"/>
</dbReference>
<feature type="region of interest" description="Disordered" evidence="4">
    <location>
        <begin position="80"/>
        <end position="148"/>
    </location>
</feature>
<dbReference type="OrthoDB" id="1934614at2759"/>
<keyword evidence="7" id="KW-1185">Reference proteome</keyword>
<evidence type="ECO:0000313" key="6">
    <source>
        <dbReference type="EMBL" id="KAH7373751.1"/>
    </source>
</evidence>
<keyword evidence="2" id="KW-0449">Lipoprotein</keyword>
<dbReference type="Pfam" id="PF00403">
    <property type="entry name" value="HMA"/>
    <property type="match status" value="1"/>
</dbReference>
<accession>A0A8T2SW34</accession>
<evidence type="ECO:0000259" key="5">
    <source>
        <dbReference type="PROSITE" id="PS50846"/>
    </source>
</evidence>
<dbReference type="PANTHER" id="PTHR45868:SF80">
    <property type="entry name" value="F15K9.8-RELATED"/>
    <property type="match status" value="1"/>
</dbReference>
<evidence type="ECO:0000313" key="7">
    <source>
        <dbReference type="Proteomes" id="UP000825935"/>
    </source>
</evidence>
<keyword evidence="1" id="KW-0479">Metal-binding</keyword>